<comment type="similarity">
    <text evidence="10">Belongs to the RING-type zinc finger family. ATL subfamily.</text>
</comment>
<reference evidence="14 15" key="1">
    <citation type="submission" date="2024-02" db="EMBL/GenBank/DDBJ databases">
        <authorList>
            <person name="Vignale AGUSTIN F."/>
            <person name="Sosa J E."/>
            <person name="Modenutti C."/>
        </authorList>
    </citation>
    <scope>NUCLEOTIDE SEQUENCE [LARGE SCALE GENOMIC DNA]</scope>
</reference>
<dbReference type="EMBL" id="CAUOFW020004404">
    <property type="protein sequence ID" value="CAK9165565.1"/>
    <property type="molecule type" value="Genomic_DNA"/>
</dbReference>
<keyword evidence="6" id="KW-0479">Metal-binding</keyword>
<evidence type="ECO:0000256" key="8">
    <source>
        <dbReference type="ARBA" id="ARBA00022989"/>
    </source>
</evidence>
<keyword evidence="8 12" id="KW-1133">Transmembrane helix</keyword>
<dbReference type="InterPro" id="IPR001841">
    <property type="entry name" value="Znf_RING"/>
</dbReference>
<dbReference type="GO" id="GO:0061630">
    <property type="term" value="F:ubiquitin protein ligase activity"/>
    <property type="evidence" value="ECO:0007669"/>
    <property type="project" value="UniProtKB-EC"/>
</dbReference>
<evidence type="ECO:0000256" key="5">
    <source>
        <dbReference type="ARBA" id="ARBA00022692"/>
    </source>
</evidence>
<sequence length="187" mass="20719">MRPVPEVPGVELGIHLSPPISFSRATPPKPAKCDARTCPWWPYSNSKEFKTNTVMILTILFCALISALAFNATIRYLLRHRRTVHHGPEEQGVVDEQQSKPDLCSLATMVFSAGMNMVGAEAECSICLSEFIDGEEIRVLGRCNHGFHVQCIQTWLSSRSSCPTCRATCFPPSSSDEITGCHQRHNS</sequence>
<keyword evidence="7" id="KW-0862">Zinc</keyword>
<dbReference type="InterPro" id="IPR013083">
    <property type="entry name" value="Znf_RING/FYVE/PHD"/>
</dbReference>
<dbReference type="CDD" id="cd16461">
    <property type="entry name" value="RING-H2_EL5-like"/>
    <property type="match status" value="1"/>
</dbReference>
<comment type="caution">
    <text evidence="14">The sequence shown here is derived from an EMBL/GenBank/DDBJ whole genome shotgun (WGS) entry which is preliminary data.</text>
</comment>
<comment type="catalytic activity">
    <reaction evidence="1">
        <text>S-ubiquitinyl-[E2 ubiquitin-conjugating enzyme]-L-cysteine + [acceptor protein]-L-lysine = [E2 ubiquitin-conjugating enzyme]-L-cysteine + N(6)-ubiquitinyl-[acceptor protein]-L-lysine.</text>
        <dbReference type="EC" id="2.3.2.27"/>
    </reaction>
</comment>
<dbReference type="Pfam" id="PF13639">
    <property type="entry name" value="zf-RING_2"/>
    <property type="match status" value="1"/>
</dbReference>
<dbReference type="Proteomes" id="UP001642360">
    <property type="component" value="Unassembled WGS sequence"/>
</dbReference>
<keyword evidence="4" id="KW-0808">Transferase</keyword>
<evidence type="ECO:0000256" key="1">
    <source>
        <dbReference type="ARBA" id="ARBA00000900"/>
    </source>
</evidence>
<protein>
    <recommendedName>
        <fullName evidence="3">RING-type E3 ubiquitin transferase</fullName>
        <ecNumber evidence="3">2.3.2.27</ecNumber>
    </recommendedName>
</protein>
<keyword evidence="5 12" id="KW-0812">Transmembrane</keyword>
<gene>
    <name evidence="14" type="ORF">ILEXP_LOCUS34734</name>
</gene>
<evidence type="ECO:0000313" key="14">
    <source>
        <dbReference type="EMBL" id="CAK9165565.1"/>
    </source>
</evidence>
<name>A0ABC8TDJ5_9AQUA</name>
<evidence type="ECO:0000256" key="11">
    <source>
        <dbReference type="PROSITE-ProRule" id="PRU00175"/>
    </source>
</evidence>
<dbReference type="PANTHER" id="PTHR46905">
    <property type="entry name" value="RING-H2 FINGER PROTEIN ATL78"/>
    <property type="match status" value="1"/>
</dbReference>
<dbReference type="InterPro" id="IPR044602">
    <property type="entry name" value="ATL10/ATL72-79-like"/>
</dbReference>
<dbReference type="PANTHER" id="PTHR46905:SF1">
    <property type="entry name" value="RING-TYPE E3 UBIQUITIN TRANSFERASE"/>
    <property type="match status" value="1"/>
</dbReference>
<dbReference type="SMART" id="SM00184">
    <property type="entry name" value="RING"/>
    <property type="match status" value="1"/>
</dbReference>
<feature type="transmembrane region" description="Helical" evidence="12">
    <location>
        <begin position="54"/>
        <end position="78"/>
    </location>
</feature>
<keyword evidence="11" id="KW-0863">Zinc-finger</keyword>
<dbReference type="Gene3D" id="3.30.40.10">
    <property type="entry name" value="Zinc/RING finger domain, C3HC4 (zinc finger)"/>
    <property type="match status" value="1"/>
</dbReference>
<keyword evidence="9 12" id="KW-0472">Membrane</keyword>
<proteinExistence type="inferred from homology"/>
<accession>A0ABC8TDJ5</accession>
<evidence type="ECO:0000256" key="12">
    <source>
        <dbReference type="SAM" id="Phobius"/>
    </source>
</evidence>
<evidence type="ECO:0000256" key="6">
    <source>
        <dbReference type="ARBA" id="ARBA00022723"/>
    </source>
</evidence>
<organism evidence="14 15">
    <name type="scientific">Ilex paraguariensis</name>
    <name type="common">yerba mate</name>
    <dbReference type="NCBI Taxonomy" id="185542"/>
    <lineage>
        <taxon>Eukaryota</taxon>
        <taxon>Viridiplantae</taxon>
        <taxon>Streptophyta</taxon>
        <taxon>Embryophyta</taxon>
        <taxon>Tracheophyta</taxon>
        <taxon>Spermatophyta</taxon>
        <taxon>Magnoliopsida</taxon>
        <taxon>eudicotyledons</taxon>
        <taxon>Gunneridae</taxon>
        <taxon>Pentapetalae</taxon>
        <taxon>asterids</taxon>
        <taxon>campanulids</taxon>
        <taxon>Aquifoliales</taxon>
        <taxon>Aquifoliaceae</taxon>
        <taxon>Ilex</taxon>
    </lineage>
</organism>
<evidence type="ECO:0000256" key="4">
    <source>
        <dbReference type="ARBA" id="ARBA00022679"/>
    </source>
</evidence>
<evidence type="ECO:0000256" key="7">
    <source>
        <dbReference type="ARBA" id="ARBA00022833"/>
    </source>
</evidence>
<evidence type="ECO:0000313" key="15">
    <source>
        <dbReference type="Proteomes" id="UP001642360"/>
    </source>
</evidence>
<dbReference type="EC" id="2.3.2.27" evidence="3"/>
<comment type="subcellular location">
    <subcellularLocation>
        <location evidence="2">Membrane</location>
        <topology evidence="2">Single-pass membrane protein</topology>
    </subcellularLocation>
</comment>
<dbReference type="AlphaFoldDB" id="A0ABC8TDJ5"/>
<evidence type="ECO:0000256" key="3">
    <source>
        <dbReference type="ARBA" id="ARBA00012483"/>
    </source>
</evidence>
<feature type="domain" description="RING-type" evidence="13">
    <location>
        <begin position="124"/>
        <end position="166"/>
    </location>
</feature>
<dbReference type="PROSITE" id="PS50089">
    <property type="entry name" value="ZF_RING_2"/>
    <property type="match status" value="1"/>
</dbReference>
<keyword evidence="15" id="KW-1185">Reference proteome</keyword>
<dbReference type="SUPFAM" id="SSF57850">
    <property type="entry name" value="RING/U-box"/>
    <property type="match status" value="1"/>
</dbReference>
<evidence type="ECO:0000256" key="9">
    <source>
        <dbReference type="ARBA" id="ARBA00023136"/>
    </source>
</evidence>
<dbReference type="GO" id="GO:0008270">
    <property type="term" value="F:zinc ion binding"/>
    <property type="evidence" value="ECO:0007669"/>
    <property type="project" value="UniProtKB-KW"/>
</dbReference>
<evidence type="ECO:0000256" key="2">
    <source>
        <dbReference type="ARBA" id="ARBA00004167"/>
    </source>
</evidence>
<dbReference type="SMART" id="SM01197">
    <property type="entry name" value="FANCL_C"/>
    <property type="match status" value="1"/>
</dbReference>
<evidence type="ECO:0000256" key="10">
    <source>
        <dbReference type="ARBA" id="ARBA00024209"/>
    </source>
</evidence>
<dbReference type="GO" id="GO:0016020">
    <property type="term" value="C:membrane"/>
    <property type="evidence" value="ECO:0007669"/>
    <property type="project" value="UniProtKB-SubCell"/>
</dbReference>
<evidence type="ECO:0000259" key="13">
    <source>
        <dbReference type="PROSITE" id="PS50089"/>
    </source>
</evidence>